<evidence type="ECO:0000313" key="1">
    <source>
        <dbReference type="EMBL" id="OGW97907.1"/>
    </source>
</evidence>
<sequence length="143" mass="16735">MNTIKQCIIKIENDEEQNFPSILDVQAKDFFIGWFKNKMTILLLMIQSPIRGAGESMKKLSYFLDELHHHFMNSRLQGNHSKLFRWLKLFVSRYPAVSMHQRKTAVQLCKKLFNLYGLPMDADDVVLREGPLPFLKTANYNAK</sequence>
<organism evidence="1 2">
    <name type="scientific">Candidatus Danuiimicrobium aquiferis</name>
    <dbReference type="NCBI Taxonomy" id="1801832"/>
    <lineage>
        <taxon>Bacteria</taxon>
        <taxon>Pseudomonadati</taxon>
        <taxon>Candidatus Omnitrophota</taxon>
        <taxon>Candidatus Danuiimicrobium</taxon>
    </lineage>
</organism>
<comment type="caution">
    <text evidence="1">The sequence shown here is derived from an EMBL/GenBank/DDBJ whole genome shotgun (WGS) entry which is preliminary data.</text>
</comment>
<gene>
    <name evidence="1" type="ORF">A3G33_02775</name>
</gene>
<dbReference type="AlphaFoldDB" id="A0A1G1KYB7"/>
<dbReference type="EMBL" id="MHFR01000038">
    <property type="protein sequence ID" value="OGW97907.1"/>
    <property type="molecule type" value="Genomic_DNA"/>
</dbReference>
<evidence type="ECO:0000313" key="2">
    <source>
        <dbReference type="Proteomes" id="UP000178187"/>
    </source>
</evidence>
<proteinExistence type="predicted"/>
<name>A0A1G1KYB7_9BACT</name>
<reference evidence="1 2" key="1">
    <citation type="journal article" date="2016" name="Nat. Commun.">
        <title>Thousands of microbial genomes shed light on interconnected biogeochemical processes in an aquifer system.</title>
        <authorList>
            <person name="Anantharaman K."/>
            <person name="Brown C.T."/>
            <person name="Hug L.A."/>
            <person name="Sharon I."/>
            <person name="Castelle C.J."/>
            <person name="Probst A.J."/>
            <person name="Thomas B.C."/>
            <person name="Singh A."/>
            <person name="Wilkins M.J."/>
            <person name="Karaoz U."/>
            <person name="Brodie E.L."/>
            <person name="Williams K.H."/>
            <person name="Hubbard S.S."/>
            <person name="Banfield J.F."/>
        </authorList>
    </citation>
    <scope>NUCLEOTIDE SEQUENCE [LARGE SCALE GENOMIC DNA]</scope>
</reference>
<protein>
    <submittedName>
        <fullName evidence="1">Uncharacterized protein</fullName>
    </submittedName>
</protein>
<accession>A0A1G1KYB7</accession>
<dbReference type="Proteomes" id="UP000178187">
    <property type="component" value="Unassembled WGS sequence"/>
</dbReference>